<protein>
    <recommendedName>
        <fullName evidence="3">DUF3822 family protein</fullName>
    </recommendedName>
</protein>
<reference evidence="2" key="1">
    <citation type="journal article" date="2019" name="Int. J. Syst. Evol. Microbiol.">
        <title>The Global Catalogue of Microorganisms (GCM) 10K type strain sequencing project: providing services to taxonomists for standard genome sequencing and annotation.</title>
        <authorList>
            <consortium name="The Broad Institute Genomics Platform"/>
            <consortium name="The Broad Institute Genome Sequencing Center for Infectious Disease"/>
            <person name="Wu L."/>
            <person name="Ma J."/>
        </authorList>
    </citation>
    <scope>NUCLEOTIDE SEQUENCE [LARGE SCALE GENOMIC DNA]</scope>
    <source>
        <strain evidence="2">JCM 17858</strain>
    </source>
</reference>
<dbReference type="Gene3D" id="3.30.420.250">
    <property type="match status" value="1"/>
</dbReference>
<evidence type="ECO:0000313" key="2">
    <source>
        <dbReference type="Proteomes" id="UP001500394"/>
    </source>
</evidence>
<comment type="caution">
    <text evidence="1">The sequence shown here is derived from an EMBL/GenBank/DDBJ whole genome shotgun (WGS) entry which is preliminary data.</text>
</comment>
<dbReference type="Pfam" id="PF12864">
    <property type="entry name" value="DUF3822"/>
    <property type="match status" value="1"/>
</dbReference>
<dbReference type="Gene3D" id="3.30.420.260">
    <property type="match status" value="1"/>
</dbReference>
<organism evidence="1 2">
    <name type="scientific">Sphingobacterium thermophilum</name>
    <dbReference type="NCBI Taxonomy" id="768534"/>
    <lineage>
        <taxon>Bacteria</taxon>
        <taxon>Pseudomonadati</taxon>
        <taxon>Bacteroidota</taxon>
        <taxon>Sphingobacteriia</taxon>
        <taxon>Sphingobacteriales</taxon>
        <taxon>Sphingobacteriaceae</taxon>
        <taxon>Sphingobacterium</taxon>
    </lineage>
</organism>
<evidence type="ECO:0000313" key="1">
    <source>
        <dbReference type="EMBL" id="GAA4514081.1"/>
    </source>
</evidence>
<gene>
    <name evidence="1" type="ORF">GCM10023173_10380</name>
</gene>
<dbReference type="RefSeq" id="WP_345065685.1">
    <property type="nucleotide sequence ID" value="NZ_BAABGR010000010.1"/>
</dbReference>
<dbReference type="EMBL" id="BAABGR010000010">
    <property type="protein sequence ID" value="GAA4514081.1"/>
    <property type="molecule type" value="Genomic_DNA"/>
</dbReference>
<accession>A0ABP8QZP9</accession>
<dbReference type="Proteomes" id="UP001500394">
    <property type="component" value="Unassembled WGS sequence"/>
</dbReference>
<dbReference type="InterPro" id="IPR024213">
    <property type="entry name" value="DUF3822"/>
</dbReference>
<sequence>MNYISVDFHLQYLNSYTLFIQGGLKEDHLAVVNKDNEVVVCLSYDNENPSMEAARLLSMPFEHVYVSLPHQNIIWIPSEVFALDDLSLYTDYFVHTEVEHIAVKQFSEQGITALYQIEPALQSRWRRLFPNVNIVPHFEAVLHQAWKHQDEAESVLGVYVNDSSADLFLLVHGELRIYNTYEVKTLEDLSYFVLSIMKNFSIEGKYKQILLGGVSLSSVWAERLAFYGEEVKPLVIAGNWHSENEEVTQAIHKFSILEELVVCAS</sequence>
<evidence type="ECO:0008006" key="3">
    <source>
        <dbReference type="Google" id="ProtNLM"/>
    </source>
</evidence>
<proteinExistence type="predicted"/>
<dbReference type="CDD" id="cd24013">
    <property type="entry name" value="ASKHA_ATPase_BT3980-like"/>
    <property type="match status" value="1"/>
</dbReference>
<name>A0ABP8QZP9_9SPHI</name>
<keyword evidence="2" id="KW-1185">Reference proteome</keyword>